<gene>
    <name evidence="2" type="ORF">LCMAC102_01050</name>
</gene>
<keyword evidence="1" id="KW-0175">Coiled coil</keyword>
<protein>
    <submittedName>
        <fullName evidence="2">Uncharacterized protein</fullName>
    </submittedName>
</protein>
<feature type="coiled-coil region" evidence="1">
    <location>
        <begin position="33"/>
        <end position="71"/>
    </location>
</feature>
<dbReference type="EMBL" id="MK500334">
    <property type="protein sequence ID" value="QBK86310.1"/>
    <property type="molecule type" value="Genomic_DNA"/>
</dbReference>
<evidence type="ECO:0000256" key="1">
    <source>
        <dbReference type="SAM" id="Coils"/>
    </source>
</evidence>
<name>A0A481YTH0_9VIRU</name>
<organism evidence="2">
    <name type="scientific">Marseillevirus LCMAC102</name>
    <dbReference type="NCBI Taxonomy" id="2506603"/>
    <lineage>
        <taxon>Viruses</taxon>
        <taxon>Varidnaviria</taxon>
        <taxon>Bamfordvirae</taxon>
        <taxon>Nucleocytoviricota</taxon>
        <taxon>Megaviricetes</taxon>
        <taxon>Pimascovirales</taxon>
        <taxon>Pimascovirales incertae sedis</taxon>
        <taxon>Marseilleviridae</taxon>
    </lineage>
</organism>
<proteinExistence type="predicted"/>
<sequence>MSGIASNKIKCDKCDKELFKASIQRHKNVTCPVVKAEKKANQQQKEAEENHQQLMKERLKLEVEMNELAEKFPKIVEFLADLKSQTDEIEYRMENLYHNSSDY</sequence>
<evidence type="ECO:0000313" key="2">
    <source>
        <dbReference type="EMBL" id="QBK86310.1"/>
    </source>
</evidence>
<reference evidence="2" key="1">
    <citation type="journal article" date="2019" name="MBio">
        <title>Virus Genomes from Deep Sea Sediments Expand the Ocean Megavirome and Support Independent Origins of Viral Gigantism.</title>
        <authorList>
            <person name="Backstrom D."/>
            <person name="Yutin N."/>
            <person name="Jorgensen S.L."/>
            <person name="Dharamshi J."/>
            <person name="Homa F."/>
            <person name="Zaremba-Niedwiedzka K."/>
            <person name="Spang A."/>
            <person name="Wolf Y.I."/>
            <person name="Koonin E.V."/>
            <person name="Ettema T.J."/>
        </authorList>
    </citation>
    <scope>NUCLEOTIDE SEQUENCE</scope>
</reference>
<accession>A0A481YTH0</accession>